<dbReference type="PRINTS" id="PR00947">
    <property type="entry name" value="CUTICLE"/>
</dbReference>
<dbReference type="InterPro" id="IPR000618">
    <property type="entry name" value="Insect_cuticle"/>
</dbReference>
<dbReference type="GO" id="GO:0042302">
    <property type="term" value="F:structural constituent of cuticle"/>
    <property type="evidence" value="ECO:0007669"/>
    <property type="project" value="UniProtKB-UniRule"/>
</dbReference>
<dbReference type="PANTHER" id="PTHR12236:SF95">
    <property type="entry name" value="CUTICULAR PROTEIN 76BD, ISOFORM C-RELATED"/>
    <property type="match status" value="1"/>
</dbReference>
<dbReference type="Proteomes" id="UP001652740">
    <property type="component" value="Unplaced"/>
</dbReference>
<dbReference type="InterPro" id="IPR031311">
    <property type="entry name" value="CHIT_BIND_RR_consensus"/>
</dbReference>
<dbReference type="AlphaFoldDB" id="A0A6J1WCS2"/>
<dbReference type="GO" id="GO:0005615">
    <property type="term" value="C:extracellular space"/>
    <property type="evidence" value="ECO:0007669"/>
    <property type="project" value="TreeGrafter"/>
</dbReference>
<feature type="region of interest" description="Disordered" evidence="4">
    <location>
        <begin position="135"/>
        <end position="158"/>
    </location>
</feature>
<evidence type="ECO:0000256" key="5">
    <source>
        <dbReference type="SAM" id="SignalP"/>
    </source>
</evidence>
<dbReference type="Pfam" id="PF00379">
    <property type="entry name" value="Chitin_bind_4"/>
    <property type="match status" value="1"/>
</dbReference>
<evidence type="ECO:0000256" key="4">
    <source>
        <dbReference type="SAM" id="MobiDB-lite"/>
    </source>
</evidence>
<dbReference type="KEGG" id="gmw:113511868"/>
<evidence type="ECO:0000256" key="1">
    <source>
        <dbReference type="ARBA" id="ARBA00022460"/>
    </source>
</evidence>
<organism evidence="6 7">
    <name type="scientific">Galleria mellonella</name>
    <name type="common">Greater wax moth</name>
    <dbReference type="NCBI Taxonomy" id="7137"/>
    <lineage>
        <taxon>Eukaryota</taxon>
        <taxon>Metazoa</taxon>
        <taxon>Ecdysozoa</taxon>
        <taxon>Arthropoda</taxon>
        <taxon>Hexapoda</taxon>
        <taxon>Insecta</taxon>
        <taxon>Pterygota</taxon>
        <taxon>Neoptera</taxon>
        <taxon>Endopterygota</taxon>
        <taxon>Lepidoptera</taxon>
        <taxon>Glossata</taxon>
        <taxon>Ditrysia</taxon>
        <taxon>Pyraloidea</taxon>
        <taxon>Pyralidae</taxon>
        <taxon>Galleriinae</taxon>
        <taxon>Galleria</taxon>
    </lineage>
</organism>
<evidence type="ECO:0000256" key="2">
    <source>
        <dbReference type="ARBA" id="ARBA00022729"/>
    </source>
</evidence>
<dbReference type="PANTHER" id="PTHR12236">
    <property type="entry name" value="STRUCTURAL CONTITUENT OF CUTICLE"/>
    <property type="match status" value="1"/>
</dbReference>
<keyword evidence="2 5" id="KW-0732">Signal</keyword>
<dbReference type="RefSeq" id="XP_026751395.1">
    <property type="nucleotide sequence ID" value="XM_026895594.3"/>
</dbReference>
<evidence type="ECO:0000313" key="7">
    <source>
        <dbReference type="RefSeq" id="XP_026751395.1"/>
    </source>
</evidence>
<dbReference type="PROSITE" id="PS00233">
    <property type="entry name" value="CHIT_BIND_RR_1"/>
    <property type="match status" value="1"/>
</dbReference>
<reference evidence="7" key="1">
    <citation type="submission" date="2025-08" db="UniProtKB">
        <authorList>
            <consortium name="RefSeq"/>
        </authorList>
    </citation>
    <scope>IDENTIFICATION</scope>
    <source>
        <tissue evidence="7">Whole larvae</tissue>
    </source>
</reference>
<dbReference type="GeneID" id="113511868"/>
<dbReference type="PROSITE" id="PS51155">
    <property type="entry name" value="CHIT_BIND_RR_2"/>
    <property type="match status" value="1"/>
</dbReference>
<keyword evidence="6" id="KW-1185">Reference proteome</keyword>
<feature type="compositionally biased region" description="Basic residues" evidence="4">
    <location>
        <begin position="143"/>
        <end position="158"/>
    </location>
</feature>
<dbReference type="OrthoDB" id="7789829at2759"/>
<proteinExistence type="predicted"/>
<evidence type="ECO:0000256" key="3">
    <source>
        <dbReference type="PROSITE-ProRule" id="PRU00497"/>
    </source>
</evidence>
<accession>A0A6J1WCS2</accession>
<dbReference type="InParanoid" id="A0A6J1WCS2"/>
<name>A0A6J1WCS2_GALME</name>
<protein>
    <submittedName>
        <fullName evidence="7">Histidine-rich glycoprotein-like</fullName>
    </submittedName>
</protein>
<keyword evidence="1 3" id="KW-0193">Cuticle</keyword>
<gene>
    <name evidence="7" type="primary">LOC113511868</name>
</gene>
<feature type="chain" id="PRO_5026729960" evidence="5">
    <location>
        <begin position="18"/>
        <end position="158"/>
    </location>
</feature>
<evidence type="ECO:0000313" key="6">
    <source>
        <dbReference type="Proteomes" id="UP001652740"/>
    </source>
</evidence>
<dbReference type="GO" id="GO:0031012">
    <property type="term" value="C:extracellular matrix"/>
    <property type="evidence" value="ECO:0007669"/>
    <property type="project" value="TreeGrafter"/>
</dbReference>
<sequence length="158" mass="18191">MWSQIAVVCLLVASIEGHPTAISYQSRTDGHHNLHHQVVHHIGHHNLHRAHHQIIHHAGHHSGHLGIHRGDDHGHWDHASSYPSYKFSYHVSDPHTGDHKSQTEWRHGDLVRGTYSLVEPDGNVRTVHYTADDHHGFNADVHHKTHHHHPHHSHHHHH</sequence>
<feature type="signal peptide" evidence="5">
    <location>
        <begin position="1"/>
        <end position="17"/>
    </location>
</feature>
<dbReference type="InterPro" id="IPR051217">
    <property type="entry name" value="Insect_Cuticle_Struc_Prot"/>
</dbReference>